<evidence type="ECO:0000256" key="14">
    <source>
        <dbReference type="ARBA" id="ARBA00023125"/>
    </source>
</evidence>
<dbReference type="Pfam" id="PF17917">
    <property type="entry name" value="RT_RNaseH"/>
    <property type="match status" value="1"/>
</dbReference>
<dbReference type="InterPro" id="IPR056924">
    <property type="entry name" value="SH3_Tf2-1"/>
</dbReference>
<dbReference type="PROSITE" id="PS50994">
    <property type="entry name" value="INTEGRASE"/>
    <property type="match status" value="1"/>
</dbReference>
<dbReference type="InterPro" id="IPR021109">
    <property type="entry name" value="Peptidase_aspartic_dom_sf"/>
</dbReference>
<evidence type="ECO:0000259" key="20">
    <source>
        <dbReference type="PROSITE" id="PS50994"/>
    </source>
</evidence>
<feature type="domain" description="Reverse transcriptase" evidence="19">
    <location>
        <begin position="454"/>
        <end position="633"/>
    </location>
</feature>
<sequence length="1359" mass="154118">MLGGDVSQITWQQFKESFYAKFFSASLRDAKRQEFLNLEQGDMTVEQYDAEFDMLSRFAPEMIATEAARVDKFVRGLRLDIQGLVRAFRPATHADALRLAVDPSLQERANSSKTAGRGSTSGQKRKAEQQPVPVPQRNFRSGGEFRRFQQKPFEAGEAARGKPLCTTCGKRHPGRCLFGTRTCFKCRQEGHTADRCPLGLTGNAQNQGAGAPHQGRVFATNKTEAERAGTVVTGTLPVLGHYVLVLFDSGSSHSFISSAFVLHARLEVEPLHHVLSVSTPSGECMLSKEKVKACQIEVADHVIEVTLLVLDMLDCDVILGMDWLAANHASIYCSRKEVTFNAPSMASFKFKGEGSRSLPQVISAIRASKLLSQGTWGILASVVDTREVDVSLSSEPVVKDYPDVFPEEHPGLPPHREVEFAIELEPGTVPISRALYRMAPAELKELKVQLQELLDKGFIRPSMSPWGAPVLFVKKKDGSMRLCIDYRELNKVTVKNRYPLPRIDDLFDQLQGATVFSKIDLRSGYHQLRIKDGDVPKIAFRSRYRHYEFIVMSFGLTNAPAVFMDLMNRVFREFLDTFVIVFIDDILIYFKTEAEHEDHLRIVLQTLRDNKLYAKFSKCEFWLKQVSFLGHVVSKAGVSVDPAKIEAVTGWTRPSTVSEVRSFLGLAGYYRRFVENFSRIATPLTQLTRKGAPFVWSKACEDSFQNLKQKLVTAPVLTVPDGSGSFVIYSDASKKGLGCVLMQQGKVVAYASRQLKSREQNYPTHDLELAAVIFALKIWRHYLYGEKIQIFTDHKSLKYFFTQKELNMRQRRWLELVKDYDCEILHHPGKANVVADALSRKVSHSAALITRQAPLHRDLERVEIAVSVGAVTMQLAQLTVQPTLRQRIIDAQGNDPYLVEKRGLAEAGQAVEFSISSDGGLLFEGRLCVSSDSAVKTELLSEAHSSPFSMHPGSTKMYQDLKRVYWWRNMKREVAEFVSRCLVCQQVKAPRQKPAGLLQPLSIPEWKWENVSMDFITGLPRTLRGFTVIWVVVDRLTKSAHFVPGKSTYTASEWAQLYMSEIVRLHGVPVSIVCDRDARFTFKFWRGLQTAMGTRLDFSTAFHLQTDGQTERLNQVLEDMLRACALEFPGTWDSHLHLMEFSYNNSYQATIGMAPFEALYGKCCRSPVCWGEVGEQRLMGPELVQSLNEAIQKIRSRMHTAQSRQKSYADVRRKDIEFEVGDKVFLKVAPMRGVLRFERKGKLSPRFVGPFEILDRIGPVAYRLALPPSLSTVHDVFHLSMLRKYVPDQSHVVDYEPQEIDENLSYTQQPVEVLAREVKTLRNKEIPLVKVLWRNHRVEEATWEREDDMRSRYPELFEE</sequence>
<keyword evidence="2" id="KW-0645">Protease</keyword>
<evidence type="ECO:0000256" key="16">
    <source>
        <dbReference type="PROSITE-ProRule" id="PRU00047"/>
    </source>
</evidence>
<keyword evidence="16" id="KW-0862">Zinc</keyword>
<dbReference type="InterPro" id="IPR041373">
    <property type="entry name" value="RT_RNaseH"/>
</dbReference>
<dbReference type="Pfam" id="PF17921">
    <property type="entry name" value="Integrase_H2C2"/>
    <property type="match status" value="1"/>
</dbReference>
<dbReference type="InterPro" id="IPR001584">
    <property type="entry name" value="Integrase_cat-core"/>
</dbReference>
<dbReference type="InterPro" id="IPR012337">
    <property type="entry name" value="RNaseH-like_sf"/>
</dbReference>
<evidence type="ECO:0000256" key="11">
    <source>
        <dbReference type="ARBA" id="ARBA00022908"/>
    </source>
</evidence>
<accession>A0A5A7VI69</accession>
<feature type="domain" description="CCHC-type" evidence="18">
    <location>
        <begin position="183"/>
        <end position="197"/>
    </location>
</feature>
<dbReference type="CDD" id="cd01647">
    <property type="entry name" value="RT_LTR"/>
    <property type="match status" value="1"/>
</dbReference>
<keyword evidence="11" id="KW-0229">DNA integration</keyword>
<dbReference type="Gene3D" id="3.30.70.270">
    <property type="match status" value="2"/>
</dbReference>
<dbReference type="FunFam" id="3.30.70.270:FF:000020">
    <property type="entry name" value="Transposon Tf2-6 polyprotein-like Protein"/>
    <property type="match status" value="1"/>
</dbReference>
<dbReference type="GO" id="GO:0004190">
    <property type="term" value="F:aspartic-type endopeptidase activity"/>
    <property type="evidence" value="ECO:0007669"/>
    <property type="project" value="UniProtKB-KW"/>
</dbReference>
<dbReference type="Pfam" id="PF24626">
    <property type="entry name" value="SH3_Tf2-1"/>
    <property type="match status" value="1"/>
</dbReference>
<dbReference type="PROSITE" id="PS50878">
    <property type="entry name" value="RT_POL"/>
    <property type="match status" value="1"/>
</dbReference>
<dbReference type="Gene3D" id="1.10.340.70">
    <property type="match status" value="1"/>
</dbReference>
<dbReference type="InterPro" id="IPR050951">
    <property type="entry name" value="Retrovirus_Pol_polyprotein"/>
</dbReference>
<keyword evidence="15" id="KW-0233">DNA recombination</keyword>
<name>A0A5A7VI69_CUCMM</name>
<evidence type="ECO:0000313" key="22">
    <source>
        <dbReference type="Proteomes" id="UP000321393"/>
    </source>
</evidence>
<feature type="region of interest" description="Disordered" evidence="17">
    <location>
        <begin position="105"/>
        <end position="147"/>
    </location>
</feature>
<dbReference type="GO" id="GO:0003964">
    <property type="term" value="F:RNA-directed DNA polymerase activity"/>
    <property type="evidence" value="ECO:0007669"/>
    <property type="project" value="UniProtKB-KW"/>
</dbReference>
<dbReference type="Gene3D" id="3.30.420.10">
    <property type="entry name" value="Ribonuclease H-like superfamily/Ribonuclease H"/>
    <property type="match status" value="2"/>
</dbReference>
<reference evidence="21 22" key="1">
    <citation type="submission" date="2019-08" db="EMBL/GenBank/DDBJ databases">
        <title>Draft genome sequences of two oriental melons (Cucumis melo L. var makuwa).</title>
        <authorList>
            <person name="Kwon S.-Y."/>
        </authorList>
    </citation>
    <scope>NUCLEOTIDE SEQUENCE [LARGE SCALE GENOMIC DNA]</scope>
    <source>
        <strain evidence="22">cv. SW 3</strain>
        <tissue evidence="21">Leaf</tissue>
    </source>
</reference>
<keyword evidence="6" id="KW-0479">Metal-binding</keyword>
<dbReference type="PANTHER" id="PTHR37984:SF5">
    <property type="entry name" value="PROTEIN NYNRIN-LIKE"/>
    <property type="match status" value="1"/>
</dbReference>
<dbReference type="GO" id="GO:0008270">
    <property type="term" value="F:zinc ion binding"/>
    <property type="evidence" value="ECO:0007669"/>
    <property type="project" value="UniProtKB-KW"/>
</dbReference>
<evidence type="ECO:0000256" key="10">
    <source>
        <dbReference type="ARBA" id="ARBA00022842"/>
    </source>
</evidence>
<evidence type="ECO:0000256" key="15">
    <source>
        <dbReference type="ARBA" id="ARBA00023172"/>
    </source>
</evidence>
<dbReference type="GO" id="GO:0015074">
    <property type="term" value="P:DNA integration"/>
    <property type="evidence" value="ECO:0007669"/>
    <property type="project" value="UniProtKB-KW"/>
</dbReference>
<proteinExistence type="predicted"/>
<dbReference type="GO" id="GO:0003677">
    <property type="term" value="F:DNA binding"/>
    <property type="evidence" value="ECO:0007669"/>
    <property type="project" value="UniProtKB-KW"/>
</dbReference>
<dbReference type="GO" id="GO:0006508">
    <property type="term" value="P:proteolysis"/>
    <property type="evidence" value="ECO:0007669"/>
    <property type="project" value="UniProtKB-KW"/>
</dbReference>
<evidence type="ECO:0000256" key="12">
    <source>
        <dbReference type="ARBA" id="ARBA00022918"/>
    </source>
</evidence>
<keyword evidence="14" id="KW-0238">DNA-binding</keyword>
<evidence type="ECO:0000256" key="2">
    <source>
        <dbReference type="ARBA" id="ARBA00022670"/>
    </source>
</evidence>
<evidence type="ECO:0000256" key="9">
    <source>
        <dbReference type="ARBA" id="ARBA00022801"/>
    </source>
</evidence>
<dbReference type="GO" id="GO:0003887">
    <property type="term" value="F:DNA-directed DNA polymerase activity"/>
    <property type="evidence" value="ECO:0007669"/>
    <property type="project" value="UniProtKB-KW"/>
</dbReference>
<dbReference type="SUPFAM" id="SSF53098">
    <property type="entry name" value="Ribonuclease H-like"/>
    <property type="match status" value="1"/>
</dbReference>
<keyword evidence="12" id="KW-0695">RNA-directed DNA polymerase</keyword>
<evidence type="ECO:0000256" key="5">
    <source>
        <dbReference type="ARBA" id="ARBA00022722"/>
    </source>
</evidence>
<evidence type="ECO:0000259" key="18">
    <source>
        <dbReference type="PROSITE" id="PS50158"/>
    </source>
</evidence>
<dbReference type="PROSITE" id="PS50158">
    <property type="entry name" value="ZF_CCHC"/>
    <property type="match status" value="1"/>
</dbReference>
<evidence type="ECO:0000256" key="13">
    <source>
        <dbReference type="ARBA" id="ARBA00022932"/>
    </source>
</evidence>
<dbReference type="EMBL" id="SSTE01000542">
    <property type="protein sequence ID" value="KAA0067428.1"/>
    <property type="molecule type" value="Genomic_DNA"/>
</dbReference>
<keyword evidence="13" id="KW-0239">DNA-directed DNA polymerase</keyword>
<protein>
    <recommendedName>
        <fullName evidence="1">RNA-directed DNA polymerase</fullName>
        <ecNumber evidence="1">2.7.7.49</ecNumber>
    </recommendedName>
</protein>
<evidence type="ECO:0000256" key="4">
    <source>
        <dbReference type="ARBA" id="ARBA00022695"/>
    </source>
</evidence>
<dbReference type="PANTHER" id="PTHR37984">
    <property type="entry name" value="PROTEIN CBG26694"/>
    <property type="match status" value="1"/>
</dbReference>
<dbReference type="InterPro" id="IPR000477">
    <property type="entry name" value="RT_dom"/>
</dbReference>
<dbReference type="OrthoDB" id="415724at2759"/>
<keyword evidence="10" id="KW-0460">Magnesium</keyword>
<evidence type="ECO:0000256" key="7">
    <source>
        <dbReference type="ARBA" id="ARBA00022750"/>
    </source>
</evidence>
<feature type="compositionally biased region" description="Polar residues" evidence="17">
    <location>
        <begin position="107"/>
        <end position="122"/>
    </location>
</feature>
<keyword evidence="7" id="KW-0064">Aspartyl protease</keyword>
<gene>
    <name evidence="21" type="ORF">E6C27_scaffold40G00890</name>
</gene>
<dbReference type="InterPro" id="IPR001969">
    <property type="entry name" value="Aspartic_peptidase_AS"/>
</dbReference>
<keyword evidence="9" id="KW-0378">Hydrolase</keyword>
<evidence type="ECO:0000259" key="19">
    <source>
        <dbReference type="PROSITE" id="PS50878"/>
    </source>
</evidence>
<dbReference type="GO" id="GO:0006310">
    <property type="term" value="P:DNA recombination"/>
    <property type="evidence" value="ECO:0007669"/>
    <property type="project" value="UniProtKB-KW"/>
</dbReference>
<keyword evidence="8" id="KW-0255">Endonuclease</keyword>
<keyword evidence="5" id="KW-0540">Nuclease</keyword>
<evidence type="ECO:0000256" key="17">
    <source>
        <dbReference type="SAM" id="MobiDB-lite"/>
    </source>
</evidence>
<dbReference type="GO" id="GO:0004519">
    <property type="term" value="F:endonuclease activity"/>
    <property type="evidence" value="ECO:0007669"/>
    <property type="project" value="UniProtKB-KW"/>
</dbReference>
<keyword evidence="4" id="KW-0548">Nucleotidyltransferase</keyword>
<dbReference type="FunFam" id="3.10.20.370:FF:000001">
    <property type="entry name" value="Retrovirus-related Pol polyprotein from transposon 17.6-like protein"/>
    <property type="match status" value="1"/>
</dbReference>
<evidence type="ECO:0000256" key="8">
    <source>
        <dbReference type="ARBA" id="ARBA00022759"/>
    </source>
</evidence>
<dbReference type="InterPro" id="IPR005162">
    <property type="entry name" value="Retrotrans_gag_dom"/>
</dbReference>
<dbReference type="InterPro" id="IPR043502">
    <property type="entry name" value="DNA/RNA_pol_sf"/>
</dbReference>
<dbReference type="Gene3D" id="3.10.10.10">
    <property type="entry name" value="HIV Type 1 Reverse Transcriptase, subunit A, domain 1"/>
    <property type="match status" value="1"/>
</dbReference>
<dbReference type="InterPro" id="IPR036397">
    <property type="entry name" value="RNaseH_sf"/>
</dbReference>
<dbReference type="Proteomes" id="UP000321393">
    <property type="component" value="Unassembled WGS sequence"/>
</dbReference>
<dbReference type="Pfam" id="PF08284">
    <property type="entry name" value="RVP_2"/>
    <property type="match status" value="1"/>
</dbReference>
<dbReference type="InterPro" id="IPR041588">
    <property type="entry name" value="Integrase_H2C2"/>
</dbReference>
<dbReference type="Gene3D" id="2.40.70.10">
    <property type="entry name" value="Acid Proteases"/>
    <property type="match status" value="1"/>
</dbReference>
<dbReference type="InterPro" id="IPR001878">
    <property type="entry name" value="Znf_CCHC"/>
</dbReference>
<dbReference type="EC" id="2.7.7.49" evidence="1"/>
<dbReference type="Pfam" id="PF00078">
    <property type="entry name" value="RVT_1"/>
    <property type="match status" value="1"/>
</dbReference>
<dbReference type="CDD" id="cd00303">
    <property type="entry name" value="retropepsin_like"/>
    <property type="match status" value="1"/>
</dbReference>
<evidence type="ECO:0000256" key="3">
    <source>
        <dbReference type="ARBA" id="ARBA00022679"/>
    </source>
</evidence>
<organism evidence="21 22">
    <name type="scientific">Cucumis melo var. makuwa</name>
    <name type="common">Oriental melon</name>
    <dbReference type="NCBI Taxonomy" id="1194695"/>
    <lineage>
        <taxon>Eukaryota</taxon>
        <taxon>Viridiplantae</taxon>
        <taxon>Streptophyta</taxon>
        <taxon>Embryophyta</taxon>
        <taxon>Tracheophyta</taxon>
        <taxon>Spermatophyta</taxon>
        <taxon>Magnoliopsida</taxon>
        <taxon>eudicotyledons</taxon>
        <taxon>Gunneridae</taxon>
        <taxon>Pentapetalae</taxon>
        <taxon>rosids</taxon>
        <taxon>fabids</taxon>
        <taxon>Cucurbitales</taxon>
        <taxon>Cucurbitaceae</taxon>
        <taxon>Benincaseae</taxon>
        <taxon>Cucumis</taxon>
    </lineage>
</organism>
<comment type="caution">
    <text evidence="21">The sequence shown here is derived from an EMBL/GenBank/DDBJ whole genome shotgun (WGS) entry which is preliminary data.</text>
</comment>
<evidence type="ECO:0000256" key="1">
    <source>
        <dbReference type="ARBA" id="ARBA00012493"/>
    </source>
</evidence>
<dbReference type="Pfam" id="PF03732">
    <property type="entry name" value="Retrotrans_gag"/>
    <property type="match status" value="1"/>
</dbReference>
<evidence type="ECO:0000256" key="6">
    <source>
        <dbReference type="ARBA" id="ARBA00022723"/>
    </source>
</evidence>
<dbReference type="SUPFAM" id="SSF56672">
    <property type="entry name" value="DNA/RNA polymerases"/>
    <property type="match status" value="1"/>
</dbReference>
<dbReference type="CDD" id="cd09274">
    <property type="entry name" value="RNase_HI_RT_Ty3"/>
    <property type="match status" value="1"/>
</dbReference>
<evidence type="ECO:0000313" key="21">
    <source>
        <dbReference type="EMBL" id="KAA0067428.1"/>
    </source>
</evidence>
<dbReference type="InterPro" id="IPR043128">
    <property type="entry name" value="Rev_trsase/Diguanyl_cyclase"/>
</dbReference>
<keyword evidence="16" id="KW-0863">Zinc-finger</keyword>
<dbReference type="PROSITE" id="PS00141">
    <property type="entry name" value="ASP_PROTEASE"/>
    <property type="match status" value="1"/>
</dbReference>
<keyword evidence="3" id="KW-0808">Transferase</keyword>
<dbReference type="SUPFAM" id="SSF50630">
    <property type="entry name" value="Acid proteases"/>
    <property type="match status" value="1"/>
</dbReference>
<feature type="domain" description="Integrase catalytic" evidence="20">
    <location>
        <begin position="1000"/>
        <end position="1163"/>
    </location>
</feature>